<keyword evidence="2 8" id="KW-0963">Cytoplasm</keyword>
<dbReference type="GO" id="GO:0006396">
    <property type="term" value="P:RNA processing"/>
    <property type="evidence" value="ECO:0007669"/>
    <property type="project" value="InterPro"/>
</dbReference>
<dbReference type="InterPro" id="IPR001247">
    <property type="entry name" value="ExoRNase_PH_dom1"/>
</dbReference>
<dbReference type="Pfam" id="PF00575">
    <property type="entry name" value="S1"/>
    <property type="match status" value="1"/>
</dbReference>
<dbReference type="InterPro" id="IPR012162">
    <property type="entry name" value="PNPase"/>
</dbReference>
<dbReference type="PANTHER" id="PTHR11252">
    <property type="entry name" value="POLYRIBONUCLEOTIDE NUCLEOTIDYLTRANSFERASE"/>
    <property type="match status" value="1"/>
</dbReference>
<dbReference type="InterPro" id="IPR020568">
    <property type="entry name" value="Ribosomal_Su5_D2-typ_SF"/>
</dbReference>
<keyword evidence="7 8" id="KW-0694">RNA-binding</keyword>
<dbReference type="FunFam" id="2.40.50.140:FF:000189">
    <property type="entry name" value="Polyribonucleotide nucleotidyltransferase, putative"/>
    <property type="match status" value="1"/>
</dbReference>
<dbReference type="CDD" id="cd11364">
    <property type="entry name" value="RNase_PH_PNPase_2"/>
    <property type="match status" value="1"/>
</dbReference>
<dbReference type="Pfam" id="PF03726">
    <property type="entry name" value="PNPase"/>
    <property type="match status" value="1"/>
</dbReference>
<dbReference type="GO" id="GO:0003723">
    <property type="term" value="F:RNA binding"/>
    <property type="evidence" value="ECO:0007669"/>
    <property type="project" value="UniProtKB-UniRule"/>
</dbReference>
<evidence type="ECO:0000259" key="10">
    <source>
        <dbReference type="PROSITE" id="PS50126"/>
    </source>
</evidence>
<dbReference type="CDD" id="cd11363">
    <property type="entry name" value="RNase_PH_PNPase_1"/>
    <property type="match status" value="1"/>
</dbReference>
<feature type="compositionally biased region" description="Polar residues" evidence="9">
    <location>
        <begin position="698"/>
        <end position="713"/>
    </location>
</feature>
<evidence type="ECO:0000256" key="8">
    <source>
        <dbReference type="HAMAP-Rule" id="MF_01595"/>
    </source>
</evidence>
<evidence type="ECO:0000256" key="4">
    <source>
        <dbReference type="ARBA" id="ARBA00022695"/>
    </source>
</evidence>
<comment type="caution">
    <text evidence="11">The sequence shown here is derived from an EMBL/GenBank/DDBJ whole genome shotgun (WGS) entry which is preliminary data.</text>
</comment>
<comment type="catalytic activity">
    <reaction evidence="8">
        <text>RNA(n+1) + phosphate = RNA(n) + a ribonucleoside 5'-diphosphate</text>
        <dbReference type="Rhea" id="RHEA:22096"/>
        <dbReference type="Rhea" id="RHEA-COMP:14527"/>
        <dbReference type="Rhea" id="RHEA-COMP:17342"/>
        <dbReference type="ChEBI" id="CHEBI:43474"/>
        <dbReference type="ChEBI" id="CHEBI:57930"/>
        <dbReference type="ChEBI" id="CHEBI:140395"/>
        <dbReference type="EC" id="2.7.7.8"/>
    </reaction>
</comment>
<dbReference type="InterPro" id="IPR015848">
    <property type="entry name" value="PNPase_PH_RNA-bd_bac/org-type"/>
</dbReference>
<dbReference type="PROSITE" id="PS50084">
    <property type="entry name" value="KH_TYPE_1"/>
    <property type="match status" value="1"/>
</dbReference>
<dbReference type="Gene3D" id="3.30.230.70">
    <property type="entry name" value="GHMP Kinase, N-terminal domain"/>
    <property type="match status" value="2"/>
</dbReference>
<dbReference type="Pfam" id="PF00013">
    <property type="entry name" value="KH_1"/>
    <property type="match status" value="1"/>
</dbReference>
<dbReference type="InterPro" id="IPR015847">
    <property type="entry name" value="ExoRNase_PH_dom2"/>
</dbReference>
<dbReference type="Pfam" id="PF01138">
    <property type="entry name" value="RNase_PH"/>
    <property type="match status" value="2"/>
</dbReference>
<dbReference type="SUPFAM" id="SSF54791">
    <property type="entry name" value="Eukaryotic type KH-domain (KH-domain type I)"/>
    <property type="match status" value="1"/>
</dbReference>
<dbReference type="NCBIfam" id="NF008805">
    <property type="entry name" value="PRK11824.1"/>
    <property type="match status" value="1"/>
</dbReference>
<evidence type="ECO:0000256" key="7">
    <source>
        <dbReference type="ARBA" id="ARBA00022884"/>
    </source>
</evidence>
<dbReference type="PANTHER" id="PTHR11252:SF0">
    <property type="entry name" value="POLYRIBONUCLEOTIDE NUCLEOTIDYLTRANSFERASE 1, MITOCHONDRIAL"/>
    <property type="match status" value="1"/>
</dbReference>
<evidence type="ECO:0000313" key="12">
    <source>
        <dbReference type="Proteomes" id="UP000286848"/>
    </source>
</evidence>
<accession>A0A401IQV1</accession>
<proteinExistence type="inferred from homology"/>
<dbReference type="InterPro" id="IPR012340">
    <property type="entry name" value="NA-bd_OB-fold"/>
</dbReference>
<keyword evidence="3 8" id="KW-0808">Transferase</keyword>
<evidence type="ECO:0000256" key="2">
    <source>
        <dbReference type="ARBA" id="ARBA00022490"/>
    </source>
</evidence>
<dbReference type="InterPro" id="IPR036612">
    <property type="entry name" value="KH_dom_type_1_sf"/>
</dbReference>
<dbReference type="SMART" id="SM00316">
    <property type="entry name" value="S1"/>
    <property type="match status" value="1"/>
</dbReference>
<dbReference type="InterPro" id="IPR004087">
    <property type="entry name" value="KH_dom"/>
</dbReference>
<dbReference type="GO" id="GO:0005829">
    <property type="term" value="C:cytosol"/>
    <property type="evidence" value="ECO:0007669"/>
    <property type="project" value="TreeGrafter"/>
</dbReference>
<dbReference type="SUPFAM" id="SSF54211">
    <property type="entry name" value="Ribosomal protein S5 domain 2-like"/>
    <property type="match status" value="2"/>
</dbReference>
<dbReference type="InterPro" id="IPR004088">
    <property type="entry name" value="KH_dom_type_1"/>
</dbReference>
<evidence type="ECO:0000313" key="11">
    <source>
        <dbReference type="EMBL" id="GBG93906.1"/>
    </source>
</evidence>
<feature type="binding site" evidence="8">
    <location>
        <position position="492"/>
    </location>
    <ligand>
        <name>Mg(2+)</name>
        <dbReference type="ChEBI" id="CHEBI:18420"/>
    </ligand>
</feature>
<dbReference type="NCBIfam" id="TIGR03591">
    <property type="entry name" value="polynuc_phos"/>
    <property type="match status" value="1"/>
</dbReference>
<evidence type="ECO:0000256" key="6">
    <source>
        <dbReference type="ARBA" id="ARBA00022842"/>
    </source>
</evidence>
<keyword evidence="5 8" id="KW-0479">Metal-binding</keyword>
<comment type="function">
    <text evidence="8">Involved in mRNA degradation. Catalyzes the phosphorolysis of single-stranded polyribonucleotides processively in the 3'- to 5'-direction.</text>
</comment>
<sequence length="736" mass="80610">MVKHTYTTQLGGHKLVVESGEVAKQADAAVLVRFGDTTVLSAVVSKAAAGENDFFPLTINYEEKMYAAGKLPGGFIKREGKPSDGATLSARMIDRALRPLFPAGFKDEVQVTNTVFSVEEDCSPATAAMLGSSLALCISDIPFAGPAAVVQVGRIAGKFEIEPEQEKIAGSDLDLKVAGTSSAINMVEAGCQEMAEELMLDALEFGAAEIKRLCDWQAEISLEIGLAKKEFQIPEMDQSLVNEIEKMASDQLRTAILTEEKQEREENIAAIKELVYNHYAAQEELPEEKLDQVVEIMNDLERKIMRSLIIQDHLRPDRRRLDEIRSLDAKVDYIPRVHGSGLFTRGQTQVLSTVTLAPLSEGQVIDGLDAEQTKHFIHQYNFPQYSVGETGRMRAPGRREIGHGALGEKALAAIIPSVEDFPYTIRVVAEVLESNGSSSQASICAGTLALMAAGVPIKAPVAGIAMGLVKEGEQVAILTDIQGMEDHLGDMDFKVAGTRTGITALQMDLKVTGISRKILRAALEQAKKARLQILDVIESTIAQPRKELSPYAPKVETMQIAKDQIKIVIGKGGDTINKIIAETGVKIDIEEDGTVRIMSSQQAEINRTEEIIRLLTKKVKVGEVYEATVIRIEKFGAIVELFHGKEALVHISQLEANRVAQVSDVVTVGDKMKVKVTEVDMHDRIKASHRALIERAGNSGNIGHSGQNNNQNRNFDHRKQANQRNPRFVIKQQENK</sequence>
<dbReference type="Gene3D" id="2.40.50.140">
    <property type="entry name" value="Nucleic acid-binding proteins"/>
    <property type="match status" value="1"/>
</dbReference>
<dbReference type="PIRSF" id="PIRSF005499">
    <property type="entry name" value="PNPase"/>
    <property type="match status" value="1"/>
</dbReference>
<evidence type="ECO:0000256" key="5">
    <source>
        <dbReference type="ARBA" id="ARBA00022723"/>
    </source>
</evidence>
<dbReference type="GO" id="GO:0000287">
    <property type="term" value="F:magnesium ion binding"/>
    <property type="evidence" value="ECO:0007669"/>
    <property type="project" value="UniProtKB-UniRule"/>
</dbReference>
<name>A0A401IQV1_9LACO</name>
<reference evidence="11 12" key="1">
    <citation type="journal article" date="2019" name="Int. J. Syst. Evol. Microbiol.">
        <title>Lactobacillus salitolerans sp. nov., a novel lactic acid bacterium isolated from spent mushroom substrates.</title>
        <authorList>
            <person name="Tohno M."/>
            <person name="Tanizawa Y."/>
            <person name="Kojima Y."/>
            <person name="Sakamoto M."/>
            <person name="Nakamura Y."/>
            <person name="Ohkuma M."/>
            <person name="Kobayashi H."/>
        </authorList>
    </citation>
    <scope>NUCLEOTIDE SEQUENCE [LARGE SCALE GENOMIC DNA]</scope>
    <source>
        <strain evidence="11 12">YK43</strain>
    </source>
</reference>
<dbReference type="FunFam" id="3.30.1370.10:FF:000001">
    <property type="entry name" value="Polyribonucleotide nucleotidyltransferase"/>
    <property type="match status" value="1"/>
</dbReference>
<comment type="subcellular location">
    <subcellularLocation>
        <location evidence="8">Cytoplasm</location>
    </subcellularLocation>
</comment>
<dbReference type="Gene3D" id="3.30.1370.10">
    <property type="entry name" value="K Homology domain, type 1"/>
    <property type="match status" value="1"/>
</dbReference>
<dbReference type="FunFam" id="3.30.230.70:FF:000002">
    <property type="entry name" value="Polyribonucleotide nucleotidyltransferase"/>
    <property type="match status" value="1"/>
</dbReference>
<dbReference type="GO" id="GO:0004654">
    <property type="term" value="F:polyribonucleotide nucleotidyltransferase activity"/>
    <property type="evidence" value="ECO:0007669"/>
    <property type="project" value="UniProtKB-UniRule"/>
</dbReference>
<dbReference type="GO" id="GO:0000175">
    <property type="term" value="F:3'-5'-RNA exonuclease activity"/>
    <property type="evidence" value="ECO:0007669"/>
    <property type="project" value="TreeGrafter"/>
</dbReference>
<dbReference type="SUPFAM" id="SSF55666">
    <property type="entry name" value="Ribonuclease PH domain 2-like"/>
    <property type="match status" value="2"/>
</dbReference>
<gene>
    <name evidence="8 11" type="primary">pnp</name>
    <name evidence="11" type="ORF">LFYK43_03650</name>
</gene>
<dbReference type="AlphaFoldDB" id="A0A401IQV1"/>
<comment type="cofactor">
    <cofactor evidence="8">
        <name>Mg(2+)</name>
        <dbReference type="ChEBI" id="CHEBI:18420"/>
    </cofactor>
</comment>
<keyword evidence="6 8" id="KW-0460">Magnesium</keyword>
<dbReference type="HAMAP" id="MF_01595">
    <property type="entry name" value="PNPase"/>
    <property type="match status" value="1"/>
</dbReference>
<keyword evidence="4 8" id="KW-0548">Nucleotidyltransferase</keyword>
<dbReference type="RefSeq" id="WP_124974839.1">
    <property type="nucleotide sequence ID" value="NZ_BFFP01000004.1"/>
</dbReference>
<dbReference type="CDD" id="cd02393">
    <property type="entry name" value="KH-I_PNPase"/>
    <property type="match status" value="1"/>
</dbReference>
<feature type="domain" description="S1 motif" evidence="10">
    <location>
        <begin position="622"/>
        <end position="690"/>
    </location>
</feature>
<dbReference type="EC" id="2.7.7.8" evidence="8"/>
<dbReference type="EMBL" id="BFFP01000004">
    <property type="protein sequence ID" value="GBG93906.1"/>
    <property type="molecule type" value="Genomic_DNA"/>
</dbReference>
<dbReference type="OrthoDB" id="9804305at2"/>
<evidence type="ECO:0000256" key="3">
    <source>
        <dbReference type="ARBA" id="ARBA00022679"/>
    </source>
</evidence>
<dbReference type="InterPro" id="IPR036345">
    <property type="entry name" value="ExoRNase_PH_dom2_sf"/>
</dbReference>
<dbReference type="SMART" id="SM00322">
    <property type="entry name" value="KH"/>
    <property type="match status" value="1"/>
</dbReference>
<dbReference type="Proteomes" id="UP000286848">
    <property type="component" value="Unassembled WGS sequence"/>
</dbReference>
<organism evidence="11 12">
    <name type="scientific">Ligilactobacillus salitolerans</name>
    <dbReference type="NCBI Taxonomy" id="1808352"/>
    <lineage>
        <taxon>Bacteria</taxon>
        <taxon>Bacillati</taxon>
        <taxon>Bacillota</taxon>
        <taxon>Bacilli</taxon>
        <taxon>Lactobacillales</taxon>
        <taxon>Lactobacillaceae</taxon>
        <taxon>Ligilactobacillus</taxon>
    </lineage>
</organism>
<protein>
    <recommendedName>
        <fullName evidence="8">Polyribonucleotide nucleotidyltransferase</fullName>
        <ecNumber evidence="8">2.7.7.8</ecNumber>
    </recommendedName>
    <alternativeName>
        <fullName evidence="8">Polynucleotide phosphorylase</fullName>
        <shortName evidence="8">PNPase</shortName>
    </alternativeName>
</protein>
<dbReference type="SUPFAM" id="SSF50249">
    <property type="entry name" value="Nucleic acid-binding proteins"/>
    <property type="match status" value="1"/>
</dbReference>
<dbReference type="FunFam" id="3.30.230.70:FF:000001">
    <property type="entry name" value="Polyribonucleotide nucleotidyltransferase"/>
    <property type="match status" value="1"/>
</dbReference>
<feature type="binding site" evidence="8">
    <location>
        <position position="486"/>
    </location>
    <ligand>
        <name>Mg(2+)</name>
        <dbReference type="ChEBI" id="CHEBI:18420"/>
    </ligand>
</feature>
<dbReference type="GO" id="GO:0006402">
    <property type="term" value="P:mRNA catabolic process"/>
    <property type="evidence" value="ECO:0007669"/>
    <property type="project" value="UniProtKB-UniRule"/>
</dbReference>
<evidence type="ECO:0000256" key="9">
    <source>
        <dbReference type="SAM" id="MobiDB-lite"/>
    </source>
</evidence>
<dbReference type="InterPro" id="IPR003029">
    <property type="entry name" value="S1_domain"/>
</dbReference>
<feature type="region of interest" description="Disordered" evidence="9">
    <location>
        <begin position="697"/>
        <end position="736"/>
    </location>
</feature>
<dbReference type="InterPro" id="IPR027408">
    <property type="entry name" value="PNPase/RNase_PH_dom_sf"/>
</dbReference>
<keyword evidence="12" id="KW-1185">Reference proteome</keyword>
<evidence type="ECO:0000256" key="1">
    <source>
        <dbReference type="ARBA" id="ARBA00007404"/>
    </source>
</evidence>
<dbReference type="Pfam" id="PF03725">
    <property type="entry name" value="RNase_PH_C"/>
    <property type="match status" value="2"/>
</dbReference>
<dbReference type="PROSITE" id="PS50126">
    <property type="entry name" value="S1"/>
    <property type="match status" value="1"/>
</dbReference>
<comment type="similarity">
    <text evidence="1 8">Belongs to the polyribonucleotide nucleotidyltransferase family.</text>
</comment>